<keyword evidence="2" id="KW-1133">Transmembrane helix</keyword>
<feature type="compositionally biased region" description="Polar residues" evidence="1">
    <location>
        <begin position="1"/>
        <end position="27"/>
    </location>
</feature>
<dbReference type="InterPro" id="IPR040019">
    <property type="entry name" value="C27D6.3-like"/>
</dbReference>
<protein>
    <submittedName>
        <fullName evidence="3">Uncharacterized protein</fullName>
    </submittedName>
</protein>
<evidence type="ECO:0000313" key="4">
    <source>
        <dbReference type="Proteomes" id="UP000005237"/>
    </source>
</evidence>
<dbReference type="OMA" id="MIMLMAF"/>
<keyword evidence="2" id="KW-0472">Membrane</keyword>
<reference evidence="4" key="1">
    <citation type="submission" date="2010-08" db="EMBL/GenBank/DDBJ databases">
        <authorList>
            <consortium name="Caenorhabditis japonica Sequencing Consortium"/>
            <person name="Wilson R.K."/>
        </authorList>
    </citation>
    <scope>NUCLEOTIDE SEQUENCE [LARGE SCALE GENOMIC DNA]</scope>
    <source>
        <strain evidence="4">DF5081</strain>
    </source>
</reference>
<name>A0A8R1DLI4_CAEJA</name>
<proteinExistence type="predicted"/>
<dbReference type="EnsemblMetazoa" id="CJA06131.1">
    <property type="protein sequence ID" value="CJA06131.1"/>
    <property type="gene ID" value="WBGene00125335"/>
</dbReference>
<evidence type="ECO:0000256" key="2">
    <source>
        <dbReference type="SAM" id="Phobius"/>
    </source>
</evidence>
<organism evidence="3 4">
    <name type="scientific">Caenorhabditis japonica</name>
    <dbReference type="NCBI Taxonomy" id="281687"/>
    <lineage>
        <taxon>Eukaryota</taxon>
        <taxon>Metazoa</taxon>
        <taxon>Ecdysozoa</taxon>
        <taxon>Nematoda</taxon>
        <taxon>Chromadorea</taxon>
        <taxon>Rhabditida</taxon>
        <taxon>Rhabditina</taxon>
        <taxon>Rhabditomorpha</taxon>
        <taxon>Rhabditoidea</taxon>
        <taxon>Rhabditidae</taxon>
        <taxon>Peloderinae</taxon>
        <taxon>Caenorhabditis</taxon>
    </lineage>
</organism>
<dbReference type="PANTHER" id="PTHR39355">
    <property type="entry name" value="PROTEIN CBG20624"/>
    <property type="match status" value="1"/>
</dbReference>
<evidence type="ECO:0000313" key="3">
    <source>
        <dbReference type="EnsemblMetazoa" id="CJA06131.1"/>
    </source>
</evidence>
<feature type="compositionally biased region" description="Basic residues" evidence="1">
    <location>
        <begin position="42"/>
        <end position="62"/>
    </location>
</feature>
<feature type="region of interest" description="Disordered" evidence="1">
    <location>
        <begin position="1"/>
        <end position="63"/>
    </location>
</feature>
<dbReference type="Proteomes" id="UP000005237">
    <property type="component" value="Unassembled WGS sequence"/>
</dbReference>
<accession>A0A8R1DLI4</accession>
<keyword evidence="4" id="KW-1185">Reference proteome</keyword>
<sequence>MADDNVSFTDAGTGENPQQKANGNSSAMLDLLGSMSKEDKKKGKKGKKEKKTKKKKGKTKLVRKPDKYESQNFLFRVEGTLFCAAIVIGMIVLAVYVGLAIYFAVATNGNLVSYMQPWWGTADEDAS</sequence>
<evidence type="ECO:0000256" key="1">
    <source>
        <dbReference type="SAM" id="MobiDB-lite"/>
    </source>
</evidence>
<dbReference type="PANTHER" id="PTHR39355:SF1">
    <property type="entry name" value="PROTEIN CBG20624"/>
    <property type="match status" value="1"/>
</dbReference>
<reference evidence="3" key="2">
    <citation type="submission" date="2022-06" db="UniProtKB">
        <authorList>
            <consortium name="EnsemblMetazoa"/>
        </authorList>
    </citation>
    <scope>IDENTIFICATION</scope>
    <source>
        <strain evidence="3">DF5081</strain>
    </source>
</reference>
<dbReference type="AlphaFoldDB" id="A0A8R1DLI4"/>
<feature type="transmembrane region" description="Helical" evidence="2">
    <location>
        <begin position="81"/>
        <end position="105"/>
    </location>
</feature>
<keyword evidence="2" id="KW-0812">Transmembrane</keyword>